<name>A0A0V1L0I4_9BILA</name>
<comment type="caution">
    <text evidence="2">The sequence shown here is derived from an EMBL/GenBank/DDBJ whole genome shotgun (WGS) entry which is preliminary data.</text>
</comment>
<feature type="transmembrane region" description="Helical" evidence="1">
    <location>
        <begin position="20"/>
        <end position="38"/>
    </location>
</feature>
<proteinExistence type="predicted"/>
<protein>
    <submittedName>
        <fullName evidence="2">Uncharacterized protein</fullName>
    </submittedName>
</protein>
<accession>A0A0V1L0I4</accession>
<dbReference type="AlphaFoldDB" id="A0A0V1L0I4"/>
<keyword evidence="1" id="KW-0812">Transmembrane</keyword>
<organism evidence="2 3">
    <name type="scientific">Trichinella nativa</name>
    <dbReference type="NCBI Taxonomy" id="6335"/>
    <lineage>
        <taxon>Eukaryota</taxon>
        <taxon>Metazoa</taxon>
        <taxon>Ecdysozoa</taxon>
        <taxon>Nematoda</taxon>
        <taxon>Enoplea</taxon>
        <taxon>Dorylaimia</taxon>
        <taxon>Trichinellida</taxon>
        <taxon>Trichinellidae</taxon>
        <taxon>Trichinella</taxon>
    </lineage>
</organism>
<dbReference type="EMBL" id="JYDW01000175">
    <property type="protein sequence ID" value="KRZ53059.1"/>
    <property type="molecule type" value="Genomic_DNA"/>
</dbReference>
<sequence length="246" mass="28774">MVDVELVVMVSKNSSCSSDVALIAYGIATSWCGLRVVLLDVGLRLWADRTVEVVVVVVVRYWLAVFVDHERNFRLVTVSCSAHERLQHLRIGQHSFQQVQTFFVFQQCEQRFQIEHKITAANFVEKLVQISTSFTIAKAHFRQVEHVEKIKNATILRLQVDTEIFEQRIQIKISWKKIFLIRLRRIRNAPKWLTCRVRFTFSFFHFLKQNFSGCKLVKADNILVFIHLNHPVSSTFGGKEKRDLHF</sequence>
<evidence type="ECO:0000313" key="2">
    <source>
        <dbReference type="EMBL" id="KRZ53059.1"/>
    </source>
</evidence>
<gene>
    <name evidence="2" type="ORF">T02_4433</name>
</gene>
<keyword evidence="3" id="KW-1185">Reference proteome</keyword>
<keyword evidence="1" id="KW-0472">Membrane</keyword>
<dbReference type="Proteomes" id="UP000054721">
    <property type="component" value="Unassembled WGS sequence"/>
</dbReference>
<keyword evidence="1" id="KW-1133">Transmembrane helix</keyword>
<reference evidence="2 3" key="1">
    <citation type="submission" date="2015-05" db="EMBL/GenBank/DDBJ databases">
        <title>Evolution of Trichinella species and genotypes.</title>
        <authorList>
            <person name="Korhonen P.K."/>
            <person name="Edoardo P."/>
            <person name="Giuseppe L.R."/>
            <person name="Gasser R.B."/>
        </authorList>
    </citation>
    <scope>NUCLEOTIDE SEQUENCE [LARGE SCALE GENOMIC DNA]</scope>
    <source>
        <strain evidence="2">ISS10</strain>
    </source>
</reference>
<evidence type="ECO:0000256" key="1">
    <source>
        <dbReference type="SAM" id="Phobius"/>
    </source>
</evidence>
<evidence type="ECO:0000313" key="3">
    <source>
        <dbReference type="Proteomes" id="UP000054721"/>
    </source>
</evidence>